<organism evidence="2 3">
    <name type="scientific">Cytophaga hutchinsonii (strain ATCC 33406 / DSM 1761 / CIP 103989 / NBRC 15051 / NCIMB 9469 / D465)</name>
    <dbReference type="NCBI Taxonomy" id="269798"/>
    <lineage>
        <taxon>Bacteria</taxon>
        <taxon>Pseudomonadati</taxon>
        <taxon>Bacteroidota</taxon>
        <taxon>Cytophagia</taxon>
        <taxon>Cytophagales</taxon>
        <taxon>Cytophagaceae</taxon>
        <taxon>Cytophaga</taxon>
    </lineage>
</organism>
<dbReference type="EMBL" id="CP000383">
    <property type="protein sequence ID" value="ABG59607.1"/>
    <property type="molecule type" value="Genomic_DNA"/>
</dbReference>
<name>A0A6N4STA1_CYTH3</name>
<keyword evidence="3" id="KW-1185">Reference proteome</keyword>
<gene>
    <name evidence="2" type="ordered locus">CHU_2349</name>
</gene>
<evidence type="ECO:0000259" key="1">
    <source>
        <dbReference type="Pfam" id="PF05099"/>
    </source>
</evidence>
<dbReference type="CDD" id="cd07177">
    <property type="entry name" value="terB_like"/>
    <property type="match status" value="1"/>
</dbReference>
<feature type="domain" description="Co-chaperone DjlA N-terminal" evidence="1">
    <location>
        <begin position="56"/>
        <end position="166"/>
    </location>
</feature>
<dbReference type="SUPFAM" id="SSF158682">
    <property type="entry name" value="TerB-like"/>
    <property type="match status" value="1"/>
</dbReference>
<sequence>MNSFMNPPFLPNPYVCNNCYIIHKMTLKNVFKISVFNKLFKTSSSNFSYSPRSEQEAWIAIMYACMYIDGNIALSEIKKMFQLVEKHPLFTKKQVADYYQPAMLGHRKIGSYALIDTSTPLVAENNKPELFSMIMELLLADGILGNKEKKIARYLTESFNLEVIQVKKIISEMLGKR</sequence>
<accession>A0A6N4STA1</accession>
<dbReference type="InterPro" id="IPR007791">
    <property type="entry name" value="DjlA_N"/>
</dbReference>
<evidence type="ECO:0000313" key="2">
    <source>
        <dbReference type="EMBL" id="ABG59607.1"/>
    </source>
</evidence>
<protein>
    <recommendedName>
        <fullName evidence="1">Co-chaperone DjlA N-terminal domain-containing protein</fullName>
    </recommendedName>
</protein>
<dbReference type="KEGG" id="chu:CHU_2349"/>
<reference evidence="2 3" key="1">
    <citation type="journal article" date="2007" name="Appl. Environ. Microbiol.">
        <title>Genome sequence of the cellulolytic gliding bacterium Cytophaga hutchinsonii.</title>
        <authorList>
            <person name="Xie G."/>
            <person name="Bruce D.C."/>
            <person name="Challacombe J.F."/>
            <person name="Chertkov O."/>
            <person name="Detter J.C."/>
            <person name="Gilna P."/>
            <person name="Han C.S."/>
            <person name="Lucas S."/>
            <person name="Misra M."/>
            <person name="Myers G.L."/>
            <person name="Richardson P."/>
            <person name="Tapia R."/>
            <person name="Thayer N."/>
            <person name="Thompson L.S."/>
            <person name="Brettin T.S."/>
            <person name="Henrissat B."/>
            <person name="Wilson D.B."/>
            <person name="McBride M.J."/>
        </authorList>
    </citation>
    <scope>NUCLEOTIDE SEQUENCE [LARGE SCALE GENOMIC DNA]</scope>
    <source>
        <strain evidence="3">ATCC 33406 / DSM 1761 / CIP 103989 / NBRC 15051 / NCIMB 9469 / D465</strain>
    </source>
</reference>
<proteinExistence type="predicted"/>
<dbReference type="Pfam" id="PF05099">
    <property type="entry name" value="TerB"/>
    <property type="match status" value="1"/>
</dbReference>
<dbReference type="Gene3D" id="1.10.3680.10">
    <property type="entry name" value="TerB-like"/>
    <property type="match status" value="1"/>
</dbReference>
<dbReference type="Proteomes" id="UP000001822">
    <property type="component" value="Chromosome"/>
</dbReference>
<evidence type="ECO:0000313" key="3">
    <source>
        <dbReference type="Proteomes" id="UP000001822"/>
    </source>
</evidence>
<dbReference type="InterPro" id="IPR029024">
    <property type="entry name" value="TerB-like"/>
</dbReference>
<dbReference type="AlphaFoldDB" id="A0A6N4STA1"/>